<dbReference type="OrthoDB" id="8678477at2"/>
<gene>
    <name evidence="3" type="ORF">BN112_2408</name>
</gene>
<evidence type="ECO:0000256" key="1">
    <source>
        <dbReference type="ARBA" id="ARBA00006987"/>
    </source>
</evidence>
<dbReference type="EMBL" id="HE965806">
    <property type="protein sequence ID" value="CCJ54325.1"/>
    <property type="molecule type" value="Genomic_DNA"/>
</dbReference>
<evidence type="ECO:0000256" key="2">
    <source>
        <dbReference type="SAM" id="SignalP"/>
    </source>
</evidence>
<dbReference type="Proteomes" id="UP000007564">
    <property type="component" value="Chromosome"/>
</dbReference>
<feature type="chain" id="PRO_5002197506" evidence="2">
    <location>
        <begin position="23"/>
        <end position="321"/>
    </location>
</feature>
<reference evidence="3 4" key="1">
    <citation type="journal article" date="2012" name="BMC Genomics">
        <title>Comparative genomics of the classical Bordetella subspecies: the evolution and exchange of virulence-associated diversity amongst closely related pathogens.</title>
        <authorList>
            <person name="Park J."/>
            <person name="Zhang Y."/>
            <person name="Buboltz A.M."/>
            <person name="Zhang X."/>
            <person name="Schuster S.C."/>
            <person name="Ahuja U."/>
            <person name="Liu M."/>
            <person name="Miller J.F."/>
            <person name="Sebaihia M."/>
            <person name="Bentley S.D."/>
            <person name="Parkhill J."/>
            <person name="Harvill E.T."/>
        </authorList>
    </citation>
    <scope>NUCLEOTIDE SEQUENCE [LARGE SCALE GENOMIC DNA]</scope>
    <source>
        <strain evidence="3 4">253</strain>
    </source>
</reference>
<accession>A0A0C6P4D6</accession>
<dbReference type="RefSeq" id="WP_003808766.1">
    <property type="nucleotide sequence ID" value="NC_019382.1"/>
</dbReference>
<sequence>MVGKTGLGIAAILMAVSLGAARADGAYPSRPVKIVVPFPAGTATDTVTRILAGGLAQSLGQPVVVENRAGADGAIGAVEVARAEPDGYTLLMSTNGFCAVPSLRKNPPYHPIDDFSRISMVGRYSFFLYVNETVPARSLAELLDYGRAHPGKLNYATGNPTGIVATGQMLSLAKVDMMQVPYKGEPAGVADLVANRVQVMFATPTTAGQYVAQGKLHMLATTLPARSPAFPDVPTMAQAGVPKFSVSSWAALQGPARMPAQRVERLSQAVAQVLARADIQEQLARQNFLPASSTPAELQAFVEEQLVVYGETLREANVQPE</sequence>
<dbReference type="CDD" id="cd07012">
    <property type="entry name" value="PBP2_Bug_TTT"/>
    <property type="match status" value="1"/>
</dbReference>
<dbReference type="InterPro" id="IPR042100">
    <property type="entry name" value="Bug_dom1"/>
</dbReference>
<evidence type="ECO:0000313" key="3">
    <source>
        <dbReference type="EMBL" id="CCJ54325.1"/>
    </source>
</evidence>
<dbReference type="Gene3D" id="3.40.190.150">
    <property type="entry name" value="Bordetella uptake gene, domain 1"/>
    <property type="match status" value="1"/>
</dbReference>
<dbReference type="AlphaFoldDB" id="A0A0C6P4D6"/>
<dbReference type="GeneID" id="56480292"/>
<dbReference type="PIRSF" id="PIRSF017082">
    <property type="entry name" value="YflP"/>
    <property type="match status" value="1"/>
</dbReference>
<keyword evidence="2" id="KW-0732">Signal</keyword>
<dbReference type="HOGENOM" id="CLU_045683_1_2_4"/>
<comment type="similarity">
    <text evidence="1">Belongs to the UPF0065 (bug) family.</text>
</comment>
<dbReference type="SUPFAM" id="SSF53850">
    <property type="entry name" value="Periplasmic binding protein-like II"/>
    <property type="match status" value="1"/>
</dbReference>
<dbReference type="Pfam" id="PF03401">
    <property type="entry name" value="TctC"/>
    <property type="match status" value="1"/>
</dbReference>
<protein>
    <submittedName>
        <fullName evidence="3">Putative exported protein</fullName>
    </submittedName>
</protein>
<dbReference type="KEGG" id="bbh:BN112_2408"/>
<organism evidence="3 4">
    <name type="scientific">Bordetella bronchiseptica 253</name>
    <dbReference type="NCBI Taxonomy" id="568707"/>
    <lineage>
        <taxon>Bacteria</taxon>
        <taxon>Pseudomonadati</taxon>
        <taxon>Pseudomonadota</taxon>
        <taxon>Betaproteobacteria</taxon>
        <taxon>Burkholderiales</taxon>
        <taxon>Alcaligenaceae</taxon>
        <taxon>Bordetella</taxon>
    </lineage>
</organism>
<name>A0A0C6P4D6_BORBO</name>
<evidence type="ECO:0000313" key="4">
    <source>
        <dbReference type="Proteomes" id="UP000007564"/>
    </source>
</evidence>
<dbReference type="PANTHER" id="PTHR42928:SF5">
    <property type="entry name" value="BLR1237 PROTEIN"/>
    <property type="match status" value="1"/>
</dbReference>
<feature type="signal peptide" evidence="2">
    <location>
        <begin position="1"/>
        <end position="22"/>
    </location>
</feature>
<proteinExistence type="inferred from homology"/>
<dbReference type="Gene3D" id="3.40.190.10">
    <property type="entry name" value="Periplasmic binding protein-like II"/>
    <property type="match status" value="1"/>
</dbReference>
<dbReference type="InterPro" id="IPR005064">
    <property type="entry name" value="BUG"/>
</dbReference>
<dbReference type="PANTHER" id="PTHR42928">
    <property type="entry name" value="TRICARBOXYLATE-BINDING PROTEIN"/>
    <property type="match status" value="1"/>
</dbReference>